<reference evidence="3" key="2">
    <citation type="submission" date="2021-09" db="EMBL/GenBank/DDBJ databases">
        <authorList>
            <person name="Jia N."/>
            <person name="Wang J."/>
            <person name="Shi W."/>
            <person name="Du L."/>
            <person name="Sun Y."/>
            <person name="Zhan W."/>
            <person name="Jiang J."/>
            <person name="Wang Q."/>
            <person name="Zhang B."/>
            <person name="Ji P."/>
            <person name="Sakyi L.B."/>
            <person name="Cui X."/>
            <person name="Yuan T."/>
            <person name="Jiang B."/>
            <person name="Yang W."/>
            <person name="Lam T.T.-Y."/>
            <person name="Chang Q."/>
            <person name="Ding S."/>
            <person name="Wang X."/>
            <person name="Zhu J."/>
            <person name="Ruan X."/>
            <person name="Zhao L."/>
            <person name="Wei J."/>
            <person name="Que T."/>
            <person name="Du C."/>
            <person name="Cheng J."/>
            <person name="Dai P."/>
            <person name="Han X."/>
            <person name="Huang E."/>
            <person name="Gao Y."/>
            <person name="Liu J."/>
            <person name="Shao H."/>
            <person name="Ye R."/>
            <person name="Li L."/>
            <person name="Wei W."/>
            <person name="Wang X."/>
            <person name="Wang C."/>
            <person name="Huo Q."/>
            <person name="Li W."/>
            <person name="Guo W."/>
            <person name="Chen H."/>
            <person name="Chen S."/>
            <person name="Zhou L."/>
            <person name="Zhou L."/>
            <person name="Ni X."/>
            <person name="Tian J."/>
            <person name="Zhou Y."/>
            <person name="Sheng Y."/>
            <person name="Liu T."/>
            <person name="Pan Y."/>
            <person name="Xia L."/>
            <person name="Li J."/>
            <person name="Zhao F."/>
            <person name="Cao W."/>
        </authorList>
    </citation>
    <scope>NUCLEOTIDE SEQUENCE</scope>
    <source>
        <strain evidence="3">Rmic-2018</strain>
        <tissue evidence="3">Larvae</tissue>
    </source>
</reference>
<feature type="domain" description="SWIM-type" evidence="2">
    <location>
        <begin position="90"/>
        <end position="129"/>
    </location>
</feature>
<dbReference type="Proteomes" id="UP000821866">
    <property type="component" value="Chromosome 1"/>
</dbReference>
<dbReference type="PANTHER" id="PTHR47526">
    <property type="entry name" value="ATP-DEPENDENT DNA HELICASE"/>
    <property type="match status" value="1"/>
</dbReference>
<evidence type="ECO:0000256" key="1">
    <source>
        <dbReference type="PROSITE-ProRule" id="PRU00325"/>
    </source>
</evidence>
<reference evidence="3" key="1">
    <citation type="journal article" date="2020" name="Cell">
        <title>Large-Scale Comparative Analyses of Tick Genomes Elucidate Their Genetic Diversity and Vector Capacities.</title>
        <authorList>
            <consortium name="Tick Genome and Microbiome Consortium (TIGMIC)"/>
            <person name="Jia N."/>
            <person name="Wang J."/>
            <person name="Shi W."/>
            <person name="Du L."/>
            <person name="Sun Y."/>
            <person name="Zhan W."/>
            <person name="Jiang J.F."/>
            <person name="Wang Q."/>
            <person name="Zhang B."/>
            <person name="Ji P."/>
            <person name="Bell-Sakyi L."/>
            <person name="Cui X.M."/>
            <person name="Yuan T.T."/>
            <person name="Jiang B.G."/>
            <person name="Yang W.F."/>
            <person name="Lam T.T."/>
            <person name="Chang Q.C."/>
            <person name="Ding S.J."/>
            <person name="Wang X.J."/>
            <person name="Zhu J.G."/>
            <person name="Ruan X.D."/>
            <person name="Zhao L."/>
            <person name="Wei J.T."/>
            <person name="Ye R.Z."/>
            <person name="Que T.C."/>
            <person name="Du C.H."/>
            <person name="Zhou Y.H."/>
            <person name="Cheng J.X."/>
            <person name="Dai P.F."/>
            <person name="Guo W.B."/>
            <person name="Han X.H."/>
            <person name="Huang E.J."/>
            <person name="Li L.F."/>
            <person name="Wei W."/>
            <person name="Gao Y.C."/>
            <person name="Liu J.Z."/>
            <person name="Shao H.Z."/>
            <person name="Wang X."/>
            <person name="Wang C.C."/>
            <person name="Yang T.C."/>
            <person name="Huo Q.B."/>
            <person name="Li W."/>
            <person name="Chen H.Y."/>
            <person name="Chen S.E."/>
            <person name="Zhou L.G."/>
            <person name="Ni X.B."/>
            <person name="Tian J.H."/>
            <person name="Sheng Y."/>
            <person name="Liu T."/>
            <person name="Pan Y.S."/>
            <person name="Xia L.Y."/>
            <person name="Li J."/>
            <person name="Zhao F."/>
            <person name="Cao W.C."/>
        </authorList>
    </citation>
    <scope>NUCLEOTIDE SEQUENCE</scope>
    <source>
        <strain evidence="3">Rmic-2018</strain>
    </source>
</reference>
<dbReference type="EMBL" id="JABSTU010000001">
    <property type="protein sequence ID" value="KAH8040569.1"/>
    <property type="molecule type" value="Genomic_DNA"/>
</dbReference>
<dbReference type="GO" id="GO:0008270">
    <property type="term" value="F:zinc ion binding"/>
    <property type="evidence" value="ECO:0007669"/>
    <property type="project" value="UniProtKB-KW"/>
</dbReference>
<sequence length="545" mass="60293">MATARRFPVPEHVMWTNCLENLPHISKDTVADLINQAPTSSKQQTKSYAFAVEAYTLPSSVVTNACDTSLGIVYARATCYRSQKKSGRPYKVSLALKSDSGAVADSTCECPAGAGGACSHILVALRLLVLLKQKGFKEAPPELSCTELPQQWRRPRRQGIRPMAVQNVDWRSPREGGMGMPMPVRLFDARAEEQKEQQHLEAIHSLGEDLQSLGTFDFAAILLAAGGPSVDTKLGPAPVGSALSYQQAKLPFTTWMSLSISQGAATVTPVPALTLFSDGASQPPLPGRFTAEEWRVLTEMQLSQEEARDHELNSRQQRLSERWRQARANRLTASTFGHVVRRQAWTEKGLRNLIEPKDLTHVRPVQYGIRNENMAKDRYIAVMNSYGHNVSVQHCGLVVDPVCPWLGATPGGLVYDPEELSYGVLEVKCPHSLKDSEPEEAKKRSFPWCSGKMVNRSWTETMSIMLRNEWEDMREKIDAFFFEQMLPHLARRLGLCPSIVRRPHATCACAQEDAGNTVAPGAISWSGLVPAQEDTSNTVASELLK</sequence>
<dbReference type="CDD" id="cd22343">
    <property type="entry name" value="PDDEXK_lambda_exonuclease-like"/>
    <property type="match status" value="1"/>
</dbReference>
<dbReference type="VEuPathDB" id="VectorBase:LOC119169502"/>
<keyword evidence="1" id="KW-0863">Zinc-finger</keyword>
<keyword evidence="4" id="KW-1185">Reference proteome</keyword>
<dbReference type="GO" id="GO:0006281">
    <property type="term" value="P:DNA repair"/>
    <property type="evidence" value="ECO:0007669"/>
    <property type="project" value="UniProtKB-ARBA"/>
</dbReference>
<dbReference type="Gene3D" id="3.90.320.10">
    <property type="match status" value="1"/>
</dbReference>
<protein>
    <recommendedName>
        <fullName evidence="2">SWIM-type domain-containing protein</fullName>
    </recommendedName>
</protein>
<dbReference type="InterPro" id="IPR019080">
    <property type="entry name" value="YqaJ_viral_recombinase"/>
</dbReference>
<dbReference type="AlphaFoldDB" id="A0A9J6F1Y2"/>
<name>A0A9J6F1Y2_RHIMP</name>
<proteinExistence type="predicted"/>
<keyword evidence="1" id="KW-0479">Metal-binding</keyword>
<dbReference type="InterPro" id="IPR007527">
    <property type="entry name" value="Znf_SWIM"/>
</dbReference>
<gene>
    <name evidence="3" type="ORF">HPB51_011397</name>
</gene>
<evidence type="ECO:0000313" key="4">
    <source>
        <dbReference type="Proteomes" id="UP000821866"/>
    </source>
</evidence>
<keyword evidence="1" id="KW-0862">Zinc</keyword>
<organism evidence="3 4">
    <name type="scientific">Rhipicephalus microplus</name>
    <name type="common">Cattle tick</name>
    <name type="synonym">Boophilus microplus</name>
    <dbReference type="NCBI Taxonomy" id="6941"/>
    <lineage>
        <taxon>Eukaryota</taxon>
        <taxon>Metazoa</taxon>
        <taxon>Ecdysozoa</taxon>
        <taxon>Arthropoda</taxon>
        <taxon>Chelicerata</taxon>
        <taxon>Arachnida</taxon>
        <taxon>Acari</taxon>
        <taxon>Parasitiformes</taxon>
        <taxon>Ixodida</taxon>
        <taxon>Ixodoidea</taxon>
        <taxon>Ixodidae</taxon>
        <taxon>Rhipicephalinae</taxon>
        <taxon>Rhipicephalus</taxon>
        <taxon>Boophilus</taxon>
    </lineage>
</organism>
<dbReference type="InterPro" id="IPR011335">
    <property type="entry name" value="Restrct_endonuc-II-like"/>
</dbReference>
<evidence type="ECO:0000259" key="2">
    <source>
        <dbReference type="PROSITE" id="PS50966"/>
    </source>
</evidence>
<evidence type="ECO:0000313" key="3">
    <source>
        <dbReference type="EMBL" id="KAH8040569.1"/>
    </source>
</evidence>
<dbReference type="PROSITE" id="PS50966">
    <property type="entry name" value="ZF_SWIM"/>
    <property type="match status" value="1"/>
</dbReference>
<dbReference type="SUPFAM" id="SSF52980">
    <property type="entry name" value="Restriction endonuclease-like"/>
    <property type="match status" value="1"/>
</dbReference>
<accession>A0A9J6F1Y2</accession>
<dbReference type="PANTHER" id="PTHR47526:SF3">
    <property type="entry name" value="PHD-TYPE DOMAIN-CONTAINING PROTEIN"/>
    <property type="match status" value="1"/>
</dbReference>
<comment type="caution">
    <text evidence="3">The sequence shown here is derived from an EMBL/GenBank/DDBJ whole genome shotgun (WGS) entry which is preliminary data.</text>
</comment>
<dbReference type="Pfam" id="PF09588">
    <property type="entry name" value="YqaJ"/>
    <property type="match status" value="1"/>
</dbReference>
<dbReference type="InterPro" id="IPR011604">
    <property type="entry name" value="PDDEXK-like_dom_sf"/>
</dbReference>